<dbReference type="EMBL" id="JAHLQT010045000">
    <property type="protein sequence ID" value="KAG7154160.1"/>
    <property type="molecule type" value="Genomic_DNA"/>
</dbReference>
<keyword evidence="3" id="KW-1185">Reference proteome</keyword>
<feature type="compositionally biased region" description="Polar residues" evidence="1">
    <location>
        <begin position="53"/>
        <end position="68"/>
    </location>
</feature>
<protein>
    <submittedName>
        <fullName evidence="2">Uncharacterized protein</fullName>
    </submittedName>
</protein>
<reference evidence="2" key="1">
    <citation type="journal article" date="2021" name="Sci. Adv.">
        <title>The American lobster genome reveals insights on longevity, neural, and immune adaptations.</title>
        <authorList>
            <person name="Polinski J.M."/>
            <person name="Zimin A.V."/>
            <person name="Clark K.F."/>
            <person name="Kohn A.B."/>
            <person name="Sadowski N."/>
            <person name="Timp W."/>
            <person name="Ptitsyn A."/>
            <person name="Khanna P."/>
            <person name="Romanova D.Y."/>
            <person name="Williams P."/>
            <person name="Greenwood S.J."/>
            <person name="Moroz L.L."/>
            <person name="Walt D.R."/>
            <person name="Bodnar A.G."/>
        </authorList>
    </citation>
    <scope>NUCLEOTIDE SEQUENCE</scope>
    <source>
        <strain evidence="2">GMGI-L3</strain>
    </source>
</reference>
<feature type="compositionally biased region" description="Basic and acidic residues" evidence="1">
    <location>
        <begin position="178"/>
        <end position="192"/>
    </location>
</feature>
<evidence type="ECO:0000256" key="1">
    <source>
        <dbReference type="SAM" id="MobiDB-lite"/>
    </source>
</evidence>
<feature type="region of interest" description="Disordered" evidence="1">
    <location>
        <begin position="1"/>
        <end position="27"/>
    </location>
</feature>
<feature type="region of interest" description="Disordered" evidence="1">
    <location>
        <begin position="135"/>
        <end position="192"/>
    </location>
</feature>
<evidence type="ECO:0000313" key="2">
    <source>
        <dbReference type="EMBL" id="KAG7154160.1"/>
    </source>
</evidence>
<sequence>MTVCDGEVLTMSPSEDGPPKRKDAMSPGMFKRKYLRKIFVPPLPKMTVDQESRVGSSSAGDQEGSVSLSCHPPMTPPAQRHIVRTPADDDVLPGSEASPSVTCKRKEAASPGGIKRKYLRKVVVPPLPQLMINSSPVSDAPAAASRHHQDLIDQSSLDQLDPTTAPEGETVTSSLANSDKEKKAAARREQSKTEYLVQVSLPLLTVNGTCINVDDQAGSPSPFEQGLPDHTGPDHLSLEHTLSLASEGEVSSTSPGAPRKKKRSFSPRMIKKEIARKIGLTTGPKATVRDRSVSPKPRAESSPVHQVPTSNSDESLGAPSRRKEITSPKVLKKKYINRVVAPLLPHLTLNGKSVSQEPMDETPSAFEQELADQENQSPNDPEFVRRASQRWQRKTGAIHHQSFQVASHSGNLDMLLPIQCTKFEWPTSPSQQSAFQRRVSTTQPIHYLPSSPFMSPPTPPTQRASVNSSHFQRGSKQYCSMYTRPTGLEDSPFQRSSKLYSSMFTRVTGLEDLAFQRSSRRQQQRSSSLVPPDTTTGSSNSKSTEKRKSSLQLFLVRRSSSSERPNKTSTKTRPVKLKRPERLALDDSVAEEVRRAARREEPFRRLSVRIRKSLRVPTWSRSSSHNQLLPNSSSCHSGLSALSSASCLISLSTLGSASCHSGLSALSTASCHSGLSALNSASYHSGLSSLWDDSCASSTCSSPSSSFSWTSPPSSPSASRTPPQHITFQDIFDAEPKIAEKFAIMFPTEPRPEWHRHLRHVLHKAGQKIFKKPEYHDTTIPENLRYQLKHIYVY</sequence>
<feature type="region of interest" description="Disordered" evidence="1">
    <location>
        <begin position="448"/>
        <end position="474"/>
    </location>
</feature>
<feature type="compositionally biased region" description="Low complexity" evidence="1">
    <location>
        <begin position="152"/>
        <end position="161"/>
    </location>
</feature>
<gene>
    <name evidence="2" type="ORF">Hamer_G020467</name>
</gene>
<feature type="region of interest" description="Disordered" evidence="1">
    <location>
        <begin position="215"/>
        <end position="326"/>
    </location>
</feature>
<dbReference type="OrthoDB" id="6366286at2759"/>
<dbReference type="Proteomes" id="UP000747542">
    <property type="component" value="Unassembled WGS sequence"/>
</dbReference>
<feature type="region of interest" description="Disordered" evidence="1">
    <location>
        <begin position="351"/>
        <end position="381"/>
    </location>
</feature>
<feature type="compositionally biased region" description="Polar residues" evidence="1">
    <location>
        <begin position="533"/>
        <end position="542"/>
    </location>
</feature>
<feature type="region of interest" description="Disordered" evidence="1">
    <location>
        <begin position="46"/>
        <end position="110"/>
    </location>
</feature>
<accession>A0A8J5MK46</accession>
<evidence type="ECO:0000313" key="3">
    <source>
        <dbReference type="Proteomes" id="UP000747542"/>
    </source>
</evidence>
<feature type="compositionally biased region" description="Basic and acidic residues" evidence="1">
    <location>
        <begin position="287"/>
        <end position="299"/>
    </location>
</feature>
<name>A0A8J5MK46_HOMAM</name>
<feature type="region of interest" description="Disordered" evidence="1">
    <location>
        <begin position="515"/>
        <end position="581"/>
    </location>
</feature>
<feature type="compositionally biased region" description="Low complexity" evidence="1">
    <location>
        <begin position="135"/>
        <end position="144"/>
    </location>
</feature>
<organism evidence="2 3">
    <name type="scientific">Homarus americanus</name>
    <name type="common">American lobster</name>
    <dbReference type="NCBI Taxonomy" id="6706"/>
    <lineage>
        <taxon>Eukaryota</taxon>
        <taxon>Metazoa</taxon>
        <taxon>Ecdysozoa</taxon>
        <taxon>Arthropoda</taxon>
        <taxon>Crustacea</taxon>
        <taxon>Multicrustacea</taxon>
        <taxon>Malacostraca</taxon>
        <taxon>Eumalacostraca</taxon>
        <taxon>Eucarida</taxon>
        <taxon>Decapoda</taxon>
        <taxon>Pleocyemata</taxon>
        <taxon>Astacidea</taxon>
        <taxon>Nephropoidea</taxon>
        <taxon>Nephropidae</taxon>
        <taxon>Homarus</taxon>
    </lineage>
</organism>
<proteinExistence type="predicted"/>
<comment type="caution">
    <text evidence="2">The sequence shown here is derived from an EMBL/GenBank/DDBJ whole genome shotgun (WGS) entry which is preliminary data.</text>
</comment>
<dbReference type="AlphaFoldDB" id="A0A8J5MK46"/>
<feature type="compositionally biased region" description="Polar residues" evidence="1">
    <location>
        <begin position="462"/>
        <end position="474"/>
    </location>
</feature>
<feature type="compositionally biased region" description="Polar residues" evidence="1">
    <location>
        <begin position="303"/>
        <end position="314"/>
    </location>
</feature>